<feature type="transmembrane region" description="Helical" evidence="1">
    <location>
        <begin position="12"/>
        <end position="33"/>
    </location>
</feature>
<feature type="transmembrane region" description="Helical" evidence="1">
    <location>
        <begin position="45"/>
        <end position="66"/>
    </location>
</feature>
<evidence type="ECO:0000313" key="3">
    <source>
        <dbReference type="Proteomes" id="UP000754563"/>
    </source>
</evidence>
<protein>
    <submittedName>
        <fullName evidence="2">Uncharacterized protein</fullName>
    </submittedName>
</protein>
<dbReference type="EMBL" id="JAGQLH010000017">
    <property type="protein sequence ID" value="MCA9385386.1"/>
    <property type="molecule type" value="Genomic_DNA"/>
</dbReference>
<accession>A0A955L867</accession>
<reference evidence="2" key="1">
    <citation type="submission" date="2020-04" db="EMBL/GenBank/DDBJ databases">
        <authorList>
            <person name="Zhang T."/>
        </authorList>
    </citation>
    <scope>NUCLEOTIDE SEQUENCE</scope>
    <source>
        <strain evidence="2">HKST-UBA11</strain>
    </source>
</reference>
<keyword evidence="1" id="KW-0812">Transmembrane</keyword>
<comment type="caution">
    <text evidence="2">The sequence shown here is derived from an EMBL/GenBank/DDBJ whole genome shotgun (WGS) entry which is preliminary data.</text>
</comment>
<keyword evidence="1" id="KW-0472">Membrane</keyword>
<evidence type="ECO:0000256" key="1">
    <source>
        <dbReference type="SAM" id="Phobius"/>
    </source>
</evidence>
<proteinExistence type="predicted"/>
<dbReference type="Proteomes" id="UP000754563">
    <property type="component" value="Unassembled WGS sequence"/>
</dbReference>
<dbReference type="AlphaFoldDB" id="A0A955L867"/>
<sequence>MKNFKFYPTQREAWEALGGAFVIKVGIFMAFFFELNLGLVYSFDLYIFWFSWLVGAVGLVVVENIFARKKVDSWVKRIVYFICWYGIINTVTVLVVLMSLDPLW</sequence>
<reference evidence="2" key="2">
    <citation type="journal article" date="2021" name="Microbiome">
        <title>Successional dynamics and alternative stable states in a saline activated sludge microbial community over 9 years.</title>
        <authorList>
            <person name="Wang Y."/>
            <person name="Ye J."/>
            <person name="Ju F."/>
            <person name="Liu L."/>
            <person name="Boyd J.A."/>
            <person name="Deng Y."/>
            <person name="Parks D.H."/>
            <person name="Jiang X."/>
            <person name="Yin X."/>
            <person name="Woodcroft B.J."/>
            <person name="Tyson G.W."/>
            <person name="Hugenholtz P."/>
            <person name="Polz M.F."/>
            <person name="Zhang T."/>
        </authorList>
    </citation>
    <scope>NUCLEOTIDE SEQUENCE</scope>
    <source>
        <strain evidence="2">HKST-UBA11</strain>
    </source>
</reference>
<gene>
    <name evidence="2" type="ORF">KC717_01925</name>
</gene>
<evidence type="ECO:0000313" key="2">
    <source>
        <dbReference type="EMBL" id="MCA9385386.1"/>
    </source>
</evidence>
<keyword evidence="1" id="KW-1133">Transmembrane helix</keyword>
<name>A0A955L867_9BACT</name>
<organism evidence="2 3">
    <name type="scientific">Candidatus Dojkabacteria bacterium</name>
    <dbReference type="NCBI Taxonomy" id="2099670"/>
    <lineage>
        <taxon>Bacteria</taxon>
        <taxon>Candidatus Dojkabacteria</taxon>
    </lineage>
</organism>
<feature type="transmembrane region" description="Helical" evidence="1">
    <location>
        <begin position="78"/>
        <end position="100"/>
    </location>
</feature>